<evidence type="ECO:0000313" key="2">
    <source>
        <dbReference type="Proteomes" id="UP000187209"/>
    </source>
</evidence>
<sequence>MSSKYSINPPRGGGIRYVEPTINNAAYYKWGNYKQRVWRYPINTATDANPMARHWLCDFTYVKGLIVHQRSKNNMDQNYIRRPFTKQWLEHIYYKQISGKIHIIPWVLFVYGAGCASMRSFDNSAYDYFYFSD</sequence>
<name>A0A1R2B9N3_9CILI</name>
<comment type="caution">
    <text evidence="1">The sequence shown here is derived from an EMBL/GenBank/DDBJ whole genome shotgun (WGS) entry which is preliminary data.</text>
</comment>
<dbReference type="Proteomes" id="UP000187209">
    <property type="component" value="Unassembled WGS sequence"/>
</dbReference>
<dbReference type="AlphaFoldDB" id="A0A1R2B9N3"/>
<keyword evidence="2" id="KW-1185">Reference proteome</keyword>
<accession>A0A1R2B9N3</accession>
<gene>
    <name evidence="1" type="ORF">SteCoe_27809</name>
</gene>
<reference evidence="1 2" key="1">
    <citation type="submission" date="2016-11" db="EMBL/GenBank/DDBJ databases">
        <title>The macronuclear genome of Stentor coeruleus: a giant cell with tiny introns.</title>
        <authorList>
            <person name="Slabodnick M."/>
            <person name="Ruby J.G."/>
            <person name="Reiff S.B."/>
            <person name="Swart E.C."/>
            <person name="Gosai S."/>
            <person name="Prabakaran S."/>
            <person name="Witkowska E."/>
            <person name="Larue G.E."/>
            <person name="Fisher S."/>
            <person name="Freeman R.M."/>
            <person name="Gunawardena J."/>
            <person name="Chu W."/>
            <person name="Stover N.A."/>
            <person name="Gregory B.D."/>
            <person name="Nowacki M."/>
            <person name="Derisi J."/>
            <person name="Roy S.W."/>
            <person name="Marshall W.F."/>
            <person name="Sood P."/>
        </authorList>
    </citation>
    <scope>NUCLEOTIDE SEQUENCE [LARGE SCALE GENOMIC DNA]</scope>
    <source>
        <strain evidence="1">WM001</strain>
    </source>
</reference>
<organism evidence="1 2">
    <name type="scientific">Stentor coeruleus</name>
    <dbReference type="NCBI Taxonomy" id="5963"/>
    <lineage>
        <taxon>Eukaryota</taxon>
        <taxon>Sar</taxon>
        <taxon>Alveolata</taxon>
        <taxon>Ciliophora</taxon>
        <taxon>Postciliodesmatophora</taxon>
        <taxon>Heterotrichea</taxon>
        <taxon>Heterotrichida</taxon>
        <taxon>Stentoridae</taxon>
        <taxon>Stentor</taxon>
    </lineage>
</organism>
<evidence type="ECO:0000313" key="1">
    <source>
        <dbReference type="EMBL" id="OMJ73476.1"/>
    </source>
</evidence>
<protein>
    <submittedName>
        <fullName evidence="1">Uncharacterized protein</fullName>
    </submittedName>
</protein>
<dbReference type="OrthoDB" id="314723at2759"/>
<proteinExistence type="predicted"/>
<dbReference type="EMBL" id="MPUH01000818">
    <property type="protein sequence ID" value="OMJ73476.1"/>
    <property type="molecule type" value="Genomic_DNA"/>
</dbReference>